<keyword evidence="1" id="KW-1133">Transmembrane helix</keyword>
<keyword evidence="2" id="KW-0732">Signal</keyword>
<reference evidence="4 5" key="1">
    <citation type="journal article" date="2016" name="Nat. Commun.">
        <title>Thousands of microbial genomes shed light on interconnected biogeochemical processes in an aquifer system.</title>
        <authorList>
            <person name="Anantharaman K."/>
            <person name="Brown C.T."/>
            <person name="Hug L.A."/>
            <person name="Sharon I."/>
            <person name="Castelle C.J."/>
            <person name="Probst A.J."/>
            <person name="Thomas B.C."/>
            <person name="Singh A."/>
            <person name="Wilkins M.J."/>
            <person name="Karaoz U."/>
            <person name="Brodie E.L."/>
            <person name="Williams K.H."/>
            <person name="Hubbard S.S."/>
            <person name="Banfield J.F."/>
        </authorList>
    </citation>
    <scope>NUCLEOTIDE SEQUENCE [LARGE SCALE GENOMIC DNA]</scope>
</reference>
<evidence type="ECO:0000259" key="3">
    <source>
        <dbReference type="Pfam" id="PF01345"/>
    </source>
</evidence>
<dbReference type="InterPro" id="IPR047589">
    <property type="entry name" value="DUF11_rpt"/>
</dbReference>
<protein>
    <recommendedName>
        <fullName evidence="3">DUF11 domain-containing protein</fullName>
    </recommendedName>
</protein>
<feature type="chain" id="PRO_5009584170" description="DUF11 domain-containing protein" evidence="2">
    <location>
        <begin position="38"/>
        <end position="544"/>
    </location>
</feature>
<keyword evidence="1" id="KW-0472">Membrane</keyword>
<keyword evidence="1" id="KW-0812">Transmembrane</keyword>
<dbReference type="EMBL" id="MHTO01000016">
    <property type="protein sequence ID" value="OHA62359.1"/>
    <property type="molecule type" value="Genomic_DNA"/>
</dbReference>
<sequence length="544" mass="57139">MNKCINKCLNLKGFRKATALAVLALILGPSLSLPVLAASTLYADISANPSSGAAPLNGVDLTATVSGNATGNITYSFDCTSDGVWERVIATSNPTYTAVDLCNYSSPGNYTASIRVERENLAFQGTTAILAQSQATPTIDLKANGSDGPITIDTNTQAVLAWTSSNASYCTASGDWTGGKVTAGSESTGNLTNAKTYTLTCTNTSGASSADSVTVLVGAQPTLYASLEALPNTGTAPLTGVDLRATVTGTATGTINYRFDCTADGTWEYTFNSISDNPKTMVDACNYQNPGTYLAKIRAERGNATPAEATAQVIVSSVSVNQDISLSKLARNLSDGTGFQEVVAADPGEVIEFRIFVTSTGSQPATNLIIKDTLPDKISYKGNLKVDNILVSGDILNGLNIGTLNPQQTKTIIFEALVANSANFAFGTTDLINTALVYNTTVAKTATAKIQVIKTSVAGATTIPTGIFSSAQFAFLLALLTTLLLTYFLLLKFYLGNRAHAWGVTGALETAKNRMDNLLPRDSNKMAEEKLAKMITEIKGREKN</sequence>
<dbReference type="Pfam" id="PF01345">
    <property type="entry name" value="DUF11"/>
    <property type="match status" value="1"/>
</dbReference>
<proteinExistence type="predicted"/>
<feature type="transmembrane region" description="Helical" evidence="1">
    <location>
        <begin position="473"/>
        <end position="495"/>
    </location>
</feature>
<comment type="caution">
    <text evidence="4">The sequence shown here is derived from an EMBL/GenBank/DDBJ whole genome shotgun (WGS) entry which is preliminary data.</text>
</comment>
<evidence type="ECO:0000313" key="5">
    <source>
        <dbReference type="Proteomes" id="UP000179245"/>
    </source>
</evidence>
<feature type="signal peptide" evidence="2">
    <location>
        <begin position="1"/>
        <end position="37"/>
    </location>
</feature>
<dbReference type="AlphaFoldDB" id="A0A1G2QQG3"/>
<evidence type="ECO:0000256" key="2">
    <source>
        <dbReference type="SAM" id="SignalP"/>
    </source>
</evidence>
<organism evidence="4 5">
    <name type="scientific">Candidatus Wildermuthbacteria bacterium GWA2_46_15</name>
    <dbReference type="NCBI Taxonomy" id="1802443"/>
    <lineage>
        <taxon>Bacteria</taxon>
        <taxon>Candidatus Wildermuthiibacteriota</taxon>
    </lineage>
</organism>
<evidence type="ECO:0000256" key="1">
    <source>
        <dbReference type="SAM" id="Phobius"/>
    </source>
</evidence>
<name>A0A1G2QQG3_9BACT</name>
<accession>A0A1G2QQG3</accession>
<feature type="domain" description="DUF11" evidence="3">
    <location>
        <begin position="345"/>
        <end position="441"/>
    </location>
</feature>
<dbReference type="NCBIfam" id="TIGR01451">
    <property type="entry name" value="B_ant_repeat"/>
    <property type="match status" value="1"/>
</dbReference>
<gene>
    <name evidence="4" type="ORF">A2117_01595</name>
</gene>
<evidence type="ECO:0000313" key="4">
    <source>
        <dbReference type="EMBL" id="OHA62359.1"/>
    </source>
</evidence>
<dbReference type="Proteomes" id="UP000179245">
    <property type="component" value="Unassembled WGS sequence"/>
</dbReference>
<dbReference type="InterPro" id="IPR001434">
    <property type="entry name" value="OmcB-like_DUF11"/>
</dbReference>